<protein>
    <submittedName>
        <fullName evidence="3">Uncharacterized protein</fullName>
    </submittedName>
</protein>
<comment type="caution">
    <text evidence="3">The sequence shown here is derived from an EMBL/GenBank/DDBJ whole genome shotgun (WGS) entry which is preliminary data.</text>
</comment>
<proteinExistence type="predicted"/>
<dbReference type="SUPFAM" id="SSF117281">
    <property type="entry name" value="Kelch motif"/>
    <property type="match status" value="2"/>
</dbReference>
<dbReference type="PANTHER" id="PTHR46093:SF3">
    <property type="entry name" value="ACYL-COA-BINDING DOMAIN-CONTAINING PROTEIN 4"/>
    <property type="match status" value="1"/>
</dbReference>
<dbReference type="EMBL" id="JADGIZ020000034">
    <property type="protein sequence ID" value="KAL2914378.1"/>
    <property type="molecule type" value="Genomic_DNA"/>
</dbReference>
<reference evidence="3 4" key="1">
    <citation type="submission" date="2023-09" db="EMBL/GenBank/DDBJ databases">
        <title>Pangenome analysis of Batrachochytrium dendrobatidis and related Chytrids.</title>
        <authorList>
            <person name="Yacoub M.N."/>
            <person name="Stajich J.E."/>
            <person name="James T.Y."/>
        </authorList>
    </citation>
    <scope>NUCLEOTIDE SEQUENCE [LARGE SCALE GENOMIC DNA]</scope>
    <source>
        <strain evidence="3 4">JEL0888</strain>
    </source>
</reference>
<dbReference type="Gene3D" id="2.120.10.80">
    <property type="entry name" value="Kelch-type beta propeller"/>
    <property type="match status" value="2"/>
</dbReference>
<accession>A0ABR4N4B4</accession>
<sequence>MPPAAGSPTPPPRYEHAAALCRRAAAWGAAPRLLVLFGAAPDGPLSDVWALDLDAMTWERLDPAGSRPPPRTLHSVAVVRAAPAPPAADSVTATAKPLAPGPRVPAGDRLFVFGGGAQMSSPVADQRTYCLDLERLAWVVVHCPRDGVCSPAPRLGHSLTAVGSLVVMFGGLDGDRILDELWAFDMVSFRWFQPPVDGPRPSGRCAHTATAIGSSIVVIGGMVRNPSPAVADDVWVLDTVTWSWARQNPAFVPPEAPRPRLDHDACAIPSSEGSGKESIVVFGGMDLVNTFNDVFEYIVELD</sequence>
<dbReference type="Proteomes" id="UP001527925">
    <property type="component" value="Unassembled WGS sequence"/>
</dbReference>
<evidence type="ECO:0000256" key="2">
    <source>
        <dbReference type="ARBA" id="ARBA00022737"/>
    </source>
</evidence>
<evidence type="ECO:0000313" key="3">
    <source>
        <dbReference type="EMBL" id="KAL2914378.1"/>
    </source>
</evidence>
<name>A0ABR4N4B4_9FUNG</name>
<dbReference type="InterPro" id="IPR015915">
    <property type="entry name" value="Kelch-typ_b-propeller"/>
</dbReference>
<keyword evidence="4" id="KW-1185">Reference proteome</keyword>
<organism evidence="3 4">
    <name type="scientific">Polyrhizophydium stewartii</name>
    <dbReference type="NCBI Taxonomy" id="2732419"/>
    <lineage>
        <taxon>Eukaryota</taxon>
        <taxon>Fungi</taxon>
        <taxon>Fungi incertae sedis</taxon>
        <taxon>Chytridiomycota</taxon>
        <taxon>Chytridiomycota incertae sedis</taxon>
        <taxon>Chytridiomycetes</taxon>
        <taxon>Rhizophydiales</taxon>
        <taxon>Rhizophydiales incertae sedis</taxon>
        <taxon>Polyrhizophydium</taxon>
    </lineage>
</organism>
<keyword evidence="1" id="KW-0880">Kelch repeat</keyword>
<dbReference type="Pfam" id="PF24681">
    <property type="entry name" value="Kelch_KLHDC2_KLHL20_DRC7"/>
    <property type="match status" value="1"/>
</dbReference>
<evidence type="ECO:0000313" key="4">
    <source>
        <dbReference type="Proteomes" id="UP001527925"/>
    </source>
</evidence>
<dbReference type="PANTHER" id="PTHR46093">
    <property type="entry name" value="ACYL-COA-BINDING DOMAIN-CONTAINING PROTEIN 5"/>
    <property type="match status" value="1"/>
</dbReference>
<keyword evidence="2" id="KW-0677">Repeat</keyword>
<evidence type="ECO:0000256" key="1">
    <source>
        <dbReference type="ARBA" id="ARBA00022441"/>
    </source>
</evidence>
<gene>
    <name evidence="3" type="ORF">HK105_206150</name>
</gene>